<name>A0A167IL79_9FLAO</name>
<sequence length="307" mass="35595">MNSKTNIKIKIIRMLQKIFIFLTAIIVFSCSSDDDNNSNNQEDPQNLILKKFTYKNVDFDNSSVLYFNTNGTLEKSLSLFSNITEDNAGYNIYEYNEQGNLIAKKIFNSDNEFIRNERVYMYNSQNILTSVIDYGDGENGPYTTSFSYSNNRIDYVEVETNKTGYILLDDLGRISKTGHTAGPSGIIEQELIYENNKVSEVRIPYQQGSYVFIYETDDNTNPLFDTLFFEKPLQYIILNHSLQDIDFTGIYSHLQGNITRETIHDTFYNNSYINREVSNTYNDSGYLVNATVSKFDETTEEFTFEYY</sequence>
<evidence type="ECO:0008006" key="4">
    <source>
        <dbReference type="Google" id="ProtNLM"/>
    </source>
</evidence>
<comment type="caution">
    <text evidence="2">The sequence shown here is derived from an EMBL/GenBank/DDBJ whole genome shotgun (WGS) entry which is preliminary data.</text>
</comment>
<evidence type="ECO:0000313" key="2">
    <source>
        <dbReference type="EMBL" id="OAB79781.1"/>
    </source>
</evidence>
<feature type="chain" id="PRO_5007888235" description="DUF4595 domain-containing protein" evidence="1">
    <location>
        <begin position="30"/>
        <end position="307"/>
    </location>
</feature>
<accession>A0A167IL79</accession>
<keyword evidence="3" id="KW-1185">Reference proteome</keyword>
<evidence type="ECO:0000313" key="3">
    <source>
        <dbReference type="Proteomes" id="UP000077013"/>
    </source>
</evidence>
<feature type="signal peptide" evidence="1">
    <location>
        <begin position="1"/>
        <end position="29"/>
    </location>
</feature>
<reference evidence="2 3" key="1">
    <citation type="submission" date="2016-02" db="EMBL/GenBank/DDBJ databases">
        <title>Ulvibacter sp. LPB0005, isolated from Thais luteostoma.</title>
        <authorList>
            <person name="Shin S.-K."/>
            <person name="Yi H."/>
        </authorList>
    </citation>
    <scope>NUCLEOTIDE SEQUENCE [LARGE SCALE GENOMIC DNA]</scope>
    <source>
        <strain evidence="2 3">LPB0005</strain>
    </source>
</reference>
<dbReference type="STRING" id="1763537.ULVI_03285"/>
<dbReference type="EMBL" id="LRXL01000026">
    <property type="protein sequence ID" value="OAB79781.1"/>
    <property type="molecule type" value="Genomic_DNA"/>
</dbReference>
<gene>
    <name evidence="2" type="ORF">ULVI_03285</name>
</gene>
<organism evidence="2 3">
    <name type="scientific">Cochleicola gelatinilyticus</name>
    <dbReference type="NCBI Taxonomy" id="1763537"/>
    <lineage>
        <taxon>Bacteria</taxon>
        <taxon>Pseudomonadati</taxon>
        <taxon>Bacteroidota</taxon>
        <taxon>Flavobacteriia</taxon>
        <taxon>Flavobacteriales</taxon>
        <taxon>Flavobacteriaceae</taxon>
        <taxon>Cochleicola</taxon>
    </lineage>
</organism>
<evidence type="ECO:0000256" key="1">
    <source>
        <dbReference type="SAM" id="SignalP"/>
    </source>
</evidence>
<proteinExistence type="predicted"/>
<keyword evidence="1" id="KW-0732">Signal</keyword>
<dbReference type="Proteomes" id="UP000077013">
    <property type="component" value="Unassembled WGS sequence"/>
</dbReference>
<dbReference type="AlphaFoldDB" id="A0A167IL79"/>
<dbReference type="PROSITE" id="PS51257">
    <property type="entry name" value="PROKAR_LIPOPROTEIN"/>
    <property type="match status" value="1"/>
</dbReference>
<protein>
    <recommendedName>
        <fullName evidence="4">DUF4595 domain-containing protein</fullName>
    </recommendedName>
</protein>